<evidence type="ECO:0000256" key="2">
    <source>
        <dbReference type="SAM" id="Phobius"/>
    </source>
</evidence>
<feature type="region of interest" description="Disordered" evidence="1">
    <location>
        <begin position="58"/>
        <end position="77"/>
    </location>
</feature>
<proteinExistence type="predicted"/>
<gene>
    <name evidence="3" type="ORF">RGLFYP36_02960</name>
</gene>
<keyword evidence="2" id="KW-1133">Transmembrane helix</keyword>
<dbReference type="EMBL" id="CACRUU010000012">
    <property type="protein sequence ID" value="VYT70000.1"/>
    <property type="molecule type" value="Genomic_DNA"/>
</dbReference>
<keyword evidence="2" id="KW-0812">Transmembrane</keyword>
<name>A0A6N2YWQ8_MEDGN</name>
<dbReference type="AlphaFoldDB" id="A0A6N2YWQ8"/>
<feature type="transmembrane region" description="Helical" evidence="2">
    <location>
        <begin position="117"/>
        <end position="139"/>
    </location>
</feature>
<accession>A0A6N2YWQ8</accession>
<protein>
    <submittedName>
        <fullName evidence="3">Uncharacterized protein</fullName>
    </submittedName>
</protein>
<keyword evidence="2" id="KW-0472">Membrane</keyword>
<evidence type="ECO:0000256" key="1">
    <source>
        <dbReference type="SAM" id="MobiDB-lite"/>
    </source>
</evidence>
<evidence type="ECO:0000313" key="3">
    <source>
        <dbReference type="EMBL" id="VYT70000.1"/>
    </source>
</evidence>
<feature type="transmembrane region" description="Helical" evidence="2">
    <location>
        <begin position="34"/>
        <end position="55"/>
    </location>
</feature>
<reference evidence="3" key="1">
    <citation type="submission" date="2019-11" db="EMBL/GenBank/DDBJ databases">
        <authorList>
            <person name="Feng L."/>
        </authorList>
    </citation>
    <scope>NUCLEOTIDE SEQUENCE</scope>
    <source>
        <strain evidence="3">RgnavusLFYP36</strain>
    </source>
</reference>
<organism evidence="3">
    <name type="scientific">Mediterraneibacter gnavus</name>
    <name type="common">Ruminococcus gnavus</name>
    <dbReference type="NCBI Taxonomy" id="33038"/>
    <lineage>
        <taxon>Bacteria</taxon>
        <taxon>Bacillati</taxon>
        <taxon>Bacillota</taxon>
        <taxon>Clostridia</taxon>
        <taxon>Lachnospirales</taxon>
        <taxon>Lachnospiraceae</taxon>
        <taxon>Mediterraneibacter</taxon>
    </lineage>
</organism>
<sequence length="147" mass="17125">MNPRAATNDLLPFQGSPFGQLGYFSKMPAYYTRYTFLTHSSFVVICLNLLSCACAPSRKTKGSPFNSELPKRRGWDSNPRALSDKRFSRPPRYDHFDTSPNFLSFHRLNCLVRPRDNVYSSIILSEMSTPFFHFFYFFVRWPLTLLS</sequence>